<keyword evidence="1" id="KW-0472">Membrane</keyword>
<evidence type="ECO:0000313" key="3">
    <source>
        <dbReference type="Proteomes" id="UP000249645"/>
    </source>
</evidence>
<keyword evidence="1" id="KW-1133">Transmembrane helix</keyword>
<proteinExistence type="predicted"/>
<protein>
    <recommendedName>
        <fullName evidence="4">DUF2752 domain-containing protein</fullName>
    </recommendedName>
</protein>
<evidence type="ECO:0008006" key="4">
    <source>
        <dbReference type="Google" id="ProtNLM"/>
    </source>
</evidence>
<gene>
    <name evidence="2" type="ORF">DI598_03915</name>
</gene>
<dbReference type="Proteomes" id="UP000249645">
    <property type="component" value="Unassembled WGS sequence"/>
</dbReference>
<evidence type="ECO:0000256" key="1">
    <source>
        <dbReference type="SAM" id="Phobius"/>
    </source>
</evidence>
<accession>A0A2W5FBV9</accession>
<dbReference type="Pfam" id="PF10825">
    <property type="entry name" value="DUF2752"/>
    <property type="match status" value="1"/>
</dbReference>
<feature type="transmembrane region" description="Helical" evidence="1">
    <location>
        <begin position="83"/>
        <end position="102"/>
    </location>
</feature>
<comment type="caution">
    <text evidence="2">The sequence shown here is derived from an EMBL/GenBank/DDBJ whole genome shotgun (WGS) entry which is preliminary data.</text>
</comment>
<dbReference type="EMBL" id="QFOI01000041">
    <property type="protein sequence ID" value="PZP51130.1"/>
    <property type="molecule type" value="Genomic_DNA"/>
</dbReference>
<evidence type="ECO:0000313" key="2">
    <source>
        <dbReference type="EMBL" id="PZP51130.1"/>
    </source>
</evidence>
<name>A0A2W5FBV9_9SPHI</name>
<dbReference type="AlphaFoldDB" id="A0A2W5FBV9"/>
<sequence>MQKILQNIQQNQELYSAIKIVWAVITTLSILVLIVVFCCDENTVLKSVPTCTYKLQGRECILCGCTRAFLQIKHLSFDKAFRLNKLSILLFVLLLANIFFFLKNIFTKDLQYHENC</sequence>
<keyword evidence="1" id="KW-0812">Transmembrane</keyword>
<dbReference type="InterPro" id="IPR021215">
    <property type="entry name" value="DUF2752"/>
</dbReference>
<feature type="transmembrane region" description="Helical" evidence="1">
    <location>
        <begin position="20"/>
        <end position="39"/>
    </location>
</feature>
<reference evidence="2 3" key="1">
    <citation type="submission" date="2017-11" db="EMBL/GenBank/DDBJ databases">
        <title>Infants hospitalized years apart are colonized by the same room-sourced microbial strains.</title>
        <authorList>
            <person name="Brooks B."/>
            <person name="Olm M.R."/>
            <person name="Firek B.A."/>
            <person name="Baker R."/>
            <person name="Thomas B.C."/>
            <person name="Morowitz M.J."/>
            <person name="Banfield J.F."/>
        </authorList>
    </citation>
    <scope>NUCLEOTIDE SEQUENCE [LARGE SCALE GENOMIC DNA]</scope>
    <source>
        <strain evidence="2">S2_009_000_R2_76</strain>
    </source>
</reference>
<organism evidence="2 3">
    <name type="scientific">Pseudopedobacter saltans</name>
    <dbReference type="NCBI Taxonomy" id="151895"/>
    <lineage>
        <taxon>Bacteria</taxon>
        <taxon>Pseudomonadati</taxon>
        <taxon>Bacteroidota</taxon>
        <taxon>Sphingobacteriia</taxon>
        <taxon>Sphingobacteriales</taxon>
        <taxon>Sphingobacteriaceae</taxon>
        <taxon>Pseudopedobacter</taxon>
    </lineage>
</organism>